<feature type="chain" id="PRO_5035152787" description="Peptidase M43 pregnancy-associated plasma-A domain-containing protein" evidence="9">
    <location>
        <begin position="22"/>
        <end position="451"/>
    </location>
</feature>
<name>A0A8A4TK75_SULCO</name>
<dbReference type="InterPro" id="IPR008754">
    <property type="entry name" value="Peptidase_M43"/>
</dbReference>
<dbReference type="GO" id="GO:0008237">
    <property type="term" value="F:metallopeptidase activity"/>
    <property type="evidence" value="ECO:0007669"/>
    <property type="project" value="UniProtKB-KW"/>
</dbReference>
<dbReference type="GO" id="GO:0046872">
    <property type="term" value="F:metal ion binding"/>
    <property type="evidence" value="ECO:0007669"/>
    <property type="project" value="UniProtKB-KW"/>
</dbReference>
<dbReference type="GO" id="GO:0006508">
    <property type="term" value="P:proteolysis"/>
    <property type="evidence" value="ECO:0007669"/>
    <property type="project" value="UniProtKB-KW"/>
</dbReference>
<keyword evidence="2" id="KW-0645">Protease</keyword>
<keyword evidence="7" id="KW-0482">Metalloprotease</keyword>
<keyword evidence="4 9" id="KW-0732">Signal</keyword>
<keyword evidence="3" id="KW-0479">Metal-binding</keyword>
<dbReference type="Gene3D" id="2.60.40.10">
    <property type="entry name" value="Immunoglobulins"/>
    <property type="match status" value="1"/>
</dbReference>
<dbReference type="PANTHER" id="PTHR47466:SF1">
    <property type="entry name" value="METALLOPROTEASE MEP1 (AFU_ORTHOLOGUE AFUA_1G07730)-RELATED"/>
    <property type="match status" value="1"/>
</dbReference>
<evidence type="ECO:0000313" key="12">
    <source>
        <dbReference type="Proteomes" id="UP000663929"/>
    </source>
</evidence>
<evidence type="ECO:0000256" key="2">
    <source>
        <dbReference type="ARBA" id="ARBA00022670"/>
    </source>
</evidence>
<dbReference type="Pfam" id="PF05572">
    <property type="entry name" value="Peptidase_M43"/>
    <property type="match status" value="1"/>
</dbReference>
<dbReference type="SUPFAM" id="SSF49299">
    <property type="entry name" value="PKD domain"/>
    <property type="match status" value="1"/>
</dbReference>
<comment type="similarity">
    <text evidence="1">Belongs to the peptidase M43B family.</text>
</comment>
<evidence type="ECO:0000256" key="4">
    <source>
        <dbReference type="ARBA" id="ARBA00022729"/>
    </source>
</evidence>
<sequence length="451" mass="48891">MNSRFFWSVVCLVLWFPAVQAQEAFGEGDLRRCGTPTREELIERYGESRFDPSDCSDNLTNPTEAYDPAASYQITVVVHIIMDDNCNVGSLSDDLVHNQIQVLNEDFQAIKGSSGEPGSDAKIQFVLATTDPDGNPTTGITRSCNTSWYNDNGGYYNDLAWDPSRYMNIYTNSGDGSLGYVPFLPANANGSLVGTNADRVVIGHTYFAANTGNHTNFDLGRTATHEVGHFLGLEHTFTNSGGCPSQGTPNCYSDGDLICDTNAELSPNFSSCNDTENDCGELKPIHNYMNYSYDPCMWEFTTEQIRRMRCTLESYRTDLYTIVNNNCDGSDVAVDAGSDVAVCLGSDTELSAGGSGGAGNYSYSWQPTDGLSDPTVANPTAAPTETTTYTVTITDGNGCTAQAQVTVTITDGVAADMYSYWRNEGVGQGYDYDSNNIVNVLDFVHALTACQ</sequence>
<dbReference type="KEGG" id="scor:J3U87_26890"/>
<feature type="domain" description="Peptidase M43 pregnancy-associated plasma-A" evidence="10">
    <location>
        <begin position="159"/>
        <end position="312"/>
    </location>
</feature>
<dbReference type="InterPro" id="IPR024079">
    <property type="entry name" value="MetalloPept_cat_dom_sf"/>
</dbReference>
<keyword evidence="5" id="KW-0378">Hydrolase</keyword>
<gene>
    <name evidence="11" type="ORF">J3U87_26890</name>
</gene>
<evidence type="ECO:0000256" key="9">
    <source>
        <dbReference type="SAM" id="SignalP"/>
    </source>
</evidence>
<reference evidence="11" key="1">
    <citation type="submission" date="2021-03" db="EMBL/GenBank/DDBJ databases">
        <title>Acanthopleuribacteraceae sp. M133.</title>
        <authorList>
            <person name="Wang G."/>
        </authorList>
    </citation>
    <scope>NUCLEOTIDE SEQUENCE</scope>
    <source>
        <strain evidence="11">M133</strain>
    </source>
</reference>
<dbReference type="Proteomes" id="UP000663929">
    <property type="component" value="Chromosome"/>
</dbReference>
<evidence type="ECO:0000256" key="1">
    <source>
        <dbReference type="ARBA" id="ARBA00008721"/>
    </source>
</evidence>
<organism evidence="11 12">
    <name type="scientific">Sulfidibacter corallicola</name>
    <dbReference type="NCBI Taxonomy" id="2818388"/>
    <lineage>
        <taxon>Bacteria</taxon>
        <taxon>Pseudomonadati</taxon>
        <taxon>Acidobacteriota</taxon>
        <taxon>Holophagae</taxon>
        <taxon>Acanthopleuribacterales</taxon>
        <taxon>Acanthopleuribacteraceae</taxon>
        <taxon>Sulfidibacter</taxon>
    </lineage>
</organism>
<dbReference type="InterPro" id="IPR018247">
    <property type="entry name" value="EF_Hand_1_Ca_BS"/>
</dbReference>
<dbReference type="EMBL" id="CP071793">
    <property type="protein sequence ID" value="QTD49228.1"/>
    <property type="molecule type" value="Genomic_DNA"/>
</dbReference>
<dbReference type="PANTHER" id="PTHR47466">
    <property type="match status" value="1"/>
</dbReference>
<proteinExistence type="inferred from homology"/>
<keyword evidence="8" id="KW-1015">Disulfide bond</keyword>
<dbReference type="PROSITE" id="PS00018">
    <property type="entry name" value="EF_HAND_1"/>
    <property type="match status" value="1"/>
</dbReference>
<accession>A0A8A4TK75</accession>
<dbReference type="AlphaFoldDB" id="A0A8A4TK75"/>
<feature type="signal peptide" evidence="9">
    <location>
        <begin position="1"/>
        <end position="21"/>
    </location>
</feature>
<keyword evidence="12" id="KW-1185">Reference proteome</keyword>
<evidence type="ECO:0000256" key="7">
    <source>
        <dbReference type="ARBA" id="ARBA00023049"/>
    </source>
</evidence>
<dbReference type="SUPFAM" id="SSF55486">
    <property type="entry name" value="Metalloproteases ('zincins'), catalytic domain"/>
    <property type="match status" value="1"/>
</dbReference>
<evidence type="ECO:0000259" key="10">
    <source>
        <dbReference type="Pfam" id="PF05572"/>
    </source>
</evidence>
<evidence type="ECO:0000256" key="3">
    <source>
        <dbReference type="ARBA" id="ARBA00022723"/>
    </source>
</evidence>
<dbReference type="InterPro" id="IPR035986">
    <property type="entry name" value="PKD_dom_sf"/>
</dbReference>
<evidence type="ECO:0000256" key="6">
    <source>
        <dbReference type="ARBA" id="ARBA00022833"/>
    </source>
</evidence>
<protein>
    <recommendedName>
        <fullName evidence="10">Peptidase M43 pregnancy-associated plasma-A domain-containing protein</fullName>
    </recommendedName>
</protein>
<evidence type="ECO:0000313" key="11">
    <source>
        <dbReference type="EMBL" id="QTD49228.1"/>
    </source>
</evidence>
<dbReference type="InterPro" id="IPR013783">
    <property type="entry name" value="Ig-like_fold"/>
</dbReference>
<evidence type="ECO:0000256" key="5">
    <source>
        <dbReference type="ARBA" id="ARBA00022801"/>
    </source>
</evidence>
<keyword evidence="6" id="KW-0862">Zinc</keyword>
<evidence type="ECO:0000256" key="8">
    <source>
        <dbReference type="ARBA" id="ARBA00023157"/>
    </source>
</evidence>
<dbReference type="Gene3D" id="3.40.390.10">
    <property type="entry name" value="Collagenase (Catalytic Domain)"/>
    <property type="match status" value="1"/>
</dbReference>
<dbReference type="RefSeq" id="WP_237378871.1">
    <property type="nucleotide sequence ID" value="NZ_CP071793.1"/>
</dbReference>